<accession>A0A8T1UUK0</accession>
<dbReference type="EMBL" id="JAENGZ010000078">
    <property type="protein sequence ID" value="KAG6970249.1"/>
    <property type="molecule type" value="Genomic_DNA"/>
</dbReference>
<evidence type="ECO:0000256" key="1">
    <source>
        <dbReference type="SAM" id="MobiDB-lite"/>
    </source>
</evidence>
<dbReference type="VEuPathDB" id="FungiDB:PC110_g9226"/>
<dbReference type="Proteomes" id="UP000688947">
    <property type="component" value="Unassembled WGS sequence"/>
</dbReference>
<dbReference type="PANTHER" id="PTHR40866">
    <property type="entry name" value="BED-TYPE DOMAIN-CONTAINING PROTEIN"/>
    <property type="match status" value="1"/>
</dbReference>
<dbReference type="PANTHER" id="PTHR40866:SF1">
    <property type="entry name" value="BED-TYPE DOMAIN-CONTAINING PROTEIN"/>
    <property type="match status" value="1"/>
</dbReference>
<evidence type="ECO:0000313" key="2">
    <source>
        <dbReference type="EMBL" id="KAG6970249.1"/>
    </source>
</evidence>
<dbReference type="VEuPathDB" id="FungiDB:PC110_g9227"/>
<name>A0A8T1UUK0_9STRA</name>
<evidence type="ECO:0000313" key="3">
    <source>
        <dbReference type="Proteomes" id="UP000688947"/>
    </source>
</evidence>
<dbReference type="OrthoDB" id="125086at2759"/>
<reference evidence="2" key="1">
    <citation type="submission" date="2021-01" db="EMBL/GenBank/DDBJ databases">
        <title>Phytophthora aleatoria, a newly-described species from Pinus radiata is distinct from Phytophthora cactorum isolates based on comparative genomics.</title>
        <authorList>
            <person name="Mcdougal R."/>
            <person name="Panda P."/>
            <person name="Williams N."/>
            <person name="Studholme D.J."/>
        </authorList>
    </citation>
    <scope>NUCLEOTIDE SEQUENCE</scope>
    <source>
        <strain evidence="2">NZFS 3830</strain>
    </source>
</reference>
<protein>
    <submittedName>
        <fullName evidence="2">Uncharacterized protein</fullName>
    </submittedName>
</protein>
<dbReference type="AlphaFoldDB" id="A0A8T1UUK0"/>
<proteinExistence type="predicted"/>
<organism evidence="2 3">
    <name type="scientific">Phytophthora cactorum</name>
    <dbReference type="NCBI Taxonomy" id="29920"/>
    <lineage>
        <taxon>Eukaryota</taxon>
        <taxon>Sar</taxon>
        <taxon>Stramenopiles</taxon>
        <taxon>Oomycota</taxon>
        <taxon>Peronosporomycetes</taxon>
        <taxon>Peronosporales</taxon>
        <taxon>Peronosporaceae</taxon>
        <taxon>Phytophthora</taxon>
    </lineage>
</organism>
<feature type="region of interest" description="Disordered" evidence="1">
    <location>
        <begin position="395"/>
        <end position="418"/>
    </location>
</feature>
<comment type="caution">
    <text evidence="2">The sequence shown here is derived from an EMBL/GenBank/DDBJ whole genome shotgun (WGS) entry which is preliminary data.</text>
</comment>
<gene>
    <name evidence="2" type="ORF">JG687_00002755</name>
</gene>
<sequence>MALNSNAFSTSYIPEEMLFFFDVYVIDETVTCPCHKCPSKPKQAWKTGYSNLEKYISDKELKVFHWLEWVIMRYMPLSEVDDPLTRSLACHASVSSSSLGLYITHLVPLVEKISSKSLPDLFGIMMDGCTDESTHYICVIATYMEDKVYREVLLGCSPPLNEKNYTAEEHYELLRYVLAIYGKSITSPAVLIGDNCSTNMSLADLIEVPLIGCGFHKLNLAVKSFLSQRPVVKKTISEVDKVVSQLRNLKAAGALRELTPLCAVKRTVTSWSSTHKMLERFLKIESAAKQLDDVDTIRRADSERIKTILPTLENFKSVMTALQKKGQYIGAVHETFQLMVEDYPELRDYLAADASISDSPVFESACAKTINGQQELLTNEEKAQVHHFLVRPMPQEPVEGSNAGKRHSHVSRLRDRKRQRRTVCEEYPDLRFIAGTSAPAERLFSSAKHVLRSTRKRLTPVNFEKLLFLKHNRHLWNADMVAQAMKTRDTTEN</sequence>
<feature type="compositionally biased region" description="Basic residues" evidence="1">
    <location>
        <begin position="404"/>
        <end position="418"/>
    </location>
</feature>